<organism evidence="1 2">
    <name type="scientific">Leptolyngbya cf. ectocarpi LEGE 11479</name>
    <dbReference type="NCBI Taxonomy" id="1828722"/>
    <lineage>
        <taxon>Bacteria</taxon>
        <taxon>Bacillati</taxon>
        <taxon>Cyanobacteriota</taxon>
        <taxon>Cyanophyceae</taxon>
        <taxon>Leptolyngbyales</taxon>
        <taxon>Leptolyngbyaceae</taxon>
        <taxon>Leptolyngbya group</taxon>
        <taxon>Leptolyngbya</taxon>
    </lineage>
</organism>
<dbReference type="Proteomes" id="UP000615026">
    <property type="component" value="Unassembled WGS sequence"/>
</dbReference>
<reference evidence="1" key="1">
    <citation type="submission" date="2020-10" db="EMBL/GenBank/DDBJ databases">
        <authorList>
            <person name="Castelo-Branco R."/>
            <person name="Eusebio N."/>
            <person name="Adriana R."/>
            <person name="Vieira A."/>
            <person name="Brugerolle De Fraissinette N."/>
            <person name="Rezende De Castro R."/>
            <person name="Schneider M.P."/>
            <person name="Vasconcelos V."/>
            <person name="Leao P.N."/>
        </authorList>
    </citation>
    <scope>NUCLEOTIDE SEQUENCE</scope>
    <source>
        <strain evidence="1">LEGE 11479</strain>
    </source>
</reference>
<keyword evidence="2" id="KW-1185">Reference proteome</keyword>
<dbReference type="RefSeq" id="WP_407657756.1">
    <property type="nucleotide sequence ID" value="NZ_JADEXP010000348.1"/>
</dbReference>
<comment type="caution">
    <text evidence="1">The sequence shown here is derived from an EMBL/GenBank/DDBJ whole genome shotgun (WGS) entry which is preliminary data.</text>
</comment>
<protein>
    <submittedName>
        <fullName evidence="1">Uncharacterized protein</fullName>
    </submittedName>
</protein>
<accession>A0A928ZYZ6</accession>
<dbReference type="AlphaFoldDB" id="A0A928ZYZ6"/>
<evidence type="ECO:0000313" key="2">
    <source>
        <dbReference type="Proteomes" id="UP000615026"/>
    </source>
</evidence>
<feature type="non-terminal residue" evidence="1">
    <location>
        <position position="814"/>
    </location>
</feature>
<dbReference type="EMBL" id="JADEXP010000348">
    <property type="protein sequence ID" value="MBE9069963.1"/>
    <property type="molecule type" value="Genomic_DNA"/>
</dbReference>
<name>A0A928ZYZ6_LEPEC</name>
<evidence type="ECO:0000313" key="1">
    <source>
        <dbReference type="EMBL" id="MBE9069963.1"/>
    </source>
</evidence>
<proteinExistence type="predicted"/>
<sequence length="814" mass="94658">MQQPKIYDWKRFWYPQGTQIQVCDRGYLIDPTSEWGKYTNPELVELKKLADIPCLVLLGEPGIGKSHEIKKLEHYTYSLADDDGDILPLPLRSCINLRQDLLQNNQFIDWQKGKHDLYVFLDSLDEGLAESTILAKQLVDILGTRTYCKELKRLHIRLACRDAVFPKVLEEGLKELYGEGYAVYQLAHLRRIDIERAANDEGIESQKFISEVEHKSLTPFAIKPITLRFLFKEYKENEQFSENQTLTDLYLEGCRALCDEDPNHPRQPGVNKNLELDERLIVAADIATTTIFCNRDAVWVGRYGEHSSNKDIDCRELTLGEVREKAIREVLETGVFSRYSFHRIGWAHRTYAEFLAAWYLTKNELNLSQLEGLIFNENRVIPQLAEIAKWLANMRSDFLEKVIKTDANILIKSDLSNIDQNTKSKILDSFLELHNAGKSPYRENGEFIHQNNFDHYKQLNYPGLPEQLNSYISDSSKNIQSRYVAIDIAEECNLVTIASDLAKIALDVNQPHRVRERAARFVVNTDNNSAHEQLIDLVTREQDDPEDDLKGHGLKATYPQYLKTEEVLAHLIPPKASYLGVYYQDFLAHDFIERLPVEDLALTLRWFAKQEGIHDYNYHPFTNLISKLIFKAWEHLTDSDIRISLAQMVVPRMKQYAGIVDSYDEETWKEYIEEDNDKRRLLLESIVLIIQDSEKDPLWLSNRSRWSQFYLLPKDFGWLTEKLKTTTSKGAQKIYAKLIDYYLDMDSVEQINDSILACDEVPVLRDVLSKWIEPIALDSQTAEDLKERYLKRKQYEANQERKFVLEPPPKTMIV</sequence>
<gene>
    <name evidence="1" type="ORF">IQ260_25305</name>
</gene>